<reference evidence="1" key="1">
    <citation type="submission" date="2020-05" db="EMBL/GenBank/DDBJ databases">
        <authorList>
            <person name="Chiriac C."/>
            <person name="Salcher M."/>
            <person name="Ghai R."/>
            <person name="Kavagutti S V."/>
        </authorList>
    </citation>
    <scope>NUCLEOTIDE SEQUENCE</scope>
</reference>
<evidence type="ECO:0000313" key="1">
    <source>
        <dbReference type="EMBL" id="CAB4832534.1"/>
    </source>
</evidence>
<proteinExistence type="predicted"/>
<name>A0A6J7AI31_9ZZZZ</name>
<dbReference type="EMBL" id="CAFABK010000049">
    <property type="protein sequence ID" value="CAB4832534.1"/>
    <property type="molecule type" value="Genomic_DNA"/>
</dbReference>
<organism evidence="1">
    <name type="scientific">freshwater metagenome</name>
    <dbReference type="NCBI Taxonomy" id="449393"/>
    <lineage>
        <taxon>unclassified sequences</taxon>
        <taxon>metagenomes</taxon>
        <taxon>ecological metagenomes</taxon>
    </lineage>
</organism>
<sequence>MLATSITAMPLARSATEPTRGDFSQIINAARATIESKESAGCIPAIVTTPITISGKQALAQATPSLIPN</sequence>
<accession>A0A6J7AI31</accession>
<gene>
    <name evidence="1" type="ORF">UFOPK3204_01111</name>
</gene>
<protein>
    <submittedName>
        <fullName evidence="1">Unannotated protein</fullName>
    </submittedName>
</protein>
<dbReference type="AlphaFoldDB" id="A0A6J7AI31"/>